<proteinExistence type="predicted"/>
<evidence type="ECO:0008006" key="3">
    <source>
        <dbReference type="Google" id="ProtNLM"/>
    </source>
</evidence>
<organism evidence="1 2">
    <name type="scientific">Paraburkholderia eburnea</name>
    <dbReference type="NCBI Taxonomy" id="1189126"/>
    <lineage>
        <taxon>Bacteria</taxon>
        <taxon>Pseudomonadati</taxon>
        <taxon>Pseudomonadota</taxon>
        <taxon>Betaproteobacteria</taxon>
        <taxon>Burkholderiales</taxon>
        <taxon>Burkholderiaceae</taxon>
        <taxon>Paraburkholderia</taxon>
    </lineage>
</organism>
<dbReference type="EMBL" id="PQGA01000009">
    <property type="protein sequence ID" value="POR50098.1"/>
    <property type="molecule type" value="Genomic_DNA"/>
</dbReference>
<dbReference type="RefSeq" id="WP_181315607.1">
    <property type="nucleotide sequence ID" value="NZ_PQGA01000009.1"/>
</dbReference>
<protein>
    <recommendedName>
        <fullName evidence="3">DUF4148 domain-containing protein</fullName>
    </recommendedName>
</protein>
<evidence type="ECO:0000313" key="2">
    <source>
        <dbReference type="Proteomes" id="UP000237381"/>
    </source>
</evidence>
<comment type="caution">
    <text evidence="1">The sequence shown here is derived from an EMBL/GenBank/DDBJ whole genome shotgun (WGS) entry which is preliminary data.</text>
</comment>
<sequence>MFLPSVDATLTVCQFGLMRSEGRRWAQMSAGATIGIVDDSSFMLVSVSRIDRLLILDLRRQPRRHFIHGPIRSVQNKSEVTMKRWARFALIPLLGAVSISAFAAPHLSQRACHRYPFVRPAHEVTHGELMQELKDLSLVGYREHEVDNDYPSDLEAAQQRLGALYQHDCLAHQTATAQPGVQAQVQVQAN</sequence>
<accession>A0A2S4M5W0</accession>
<keyword evidence="2" id="KW-1185">Reference proteome</keyword>
<dbReference type="AlphaFoldDB" id="A0A2S4M5W0"/>
<evidence type="ECO:0000313" key="1">
    <source>
        <dbReference type="EMBL" id="POR50098.1"/>
    </source>
</evidence>
<name>A0A2S4M5W0_9BURK</name>
<gene>
    <name evidence="1" type="ORF">B0G62_1096</name>
</gene>
<reference evidence="1 2" key="1">
    <citation type="submission" date="2018-01" db="EMBL/GenBank/DDBJ databases">
        <title>Genomic Encyclopedia of Type Strains, Phase III (KMG-III): the genomes of soil and plant-associated and newly described type strains.</title>
        <authorList>
            <person name="Whitman W."/>
        </authorList>
    </citation>
    <scope>NUCLEOTIDE SEQUENCE [LARGE SCALE GENOMIC DNA]</scope>
    <source>
        <strain evidence="1 2">JCM 18070</strain>
    </source>
</reference>
<dbReference type="Proteomes" id="UP000237381">
    <property type="component" value="Unassembled WGS sequence"/>
</dbReference>